<organism evidence="1 2">
    <name type="scientific">Pyrobaculum oguniense (strain DSM 13380 / JCM 10595 / TE7)</name>
    <dbReference type="NCBI Taxonomy" id="698757"/>
    <lineage>
        <taxon>Archaea</taxon>
        <taxon>Thermoproteota</taxon>
        <taxon>Thermoprotei</taxon>
        <taxon>Thermoproteales</taxon>
        <taxon>Thermoproteaceae</taxon>
        <taxon>Pyrobaculum</taxon>
    </lineage>
</organism>
<reference evidence="1 2" key="1">
    <citation type="journal article" date="2012" name="Stand. Genomic Sci.">
        <title>Complete genome sequence of Pyrobaculum oguniense.</title>
        <authorList>
            <person name="Bernick D.L."/>
            <person name="Karplus K."/>
            <person name="Lui L.M."/>
            <person name="Coker J.K."/>
            <person name="Murphy J.N."/>
            <person name="Chan P.P."/>
            <person name="Cozen A.E."/>
            <person name="Lowe T.M."/>
        </authorList>
    </citation>
    <scope>NUCLEOTIDE SEQUENCE [LARGE SCALE GENOMIC DNA]</scope>
    <source>
        <strain evidence="1 2">TE7</strain>
    </source>
</reference>
<accession>H6QAS7</accession>
<dbReference type="EMBL" id="CP003316">
    <property type="protein sequence ID" value="AFA39703.1"/>
    <property type="molecule type" value="Genomic_DNA"/>
</dbReference>
<dbReference type="Proteomes" id="UP000009062">
    <property type="component" value="Chromosome"/>
</dbReference>
<dbReference type="HOGENOM" id="CLU_3263976_0_0_2"/>
<dbReference type="AlphaFoldDB" id="H6QAS7"/>
<name>H6QAS7_PYROT</name>
<evidence type="ECO:0000313" key="2">
    <source>
        <dbReference type="Proteomes" id="UP000009062"/>
    </source>
</evidence>
<sequence length="41" mass="4095">MGRAFDMCTALPAALLLAGTSSLFDLPIATAALLTALGDPC</sequence>
<evidence type="ECO:0000313" key="1">
    <source>
        <dbReference type="EMBL" id="AFA39703.1"/>
    </source>
</evidence>
<gene>
    <name evidence="1" type="ordered locus">Pogu_1676</name>
</gene>
<keyword evidence="2" id="KW-1185">Reference proteome</keyword>
<protein>
    <submittedName>
        <fullName evidence="1">Uncharacterized protein</fullName>
    </submittedName>
</protein>
<dbReference type="KEGG" id="pog:Pogu_1676"/>
<proteinExistence type="predicted"/>